<proteinExistence type="predicted"/>
<evidence type="ECO:0000313" key="2">
    <source>
        <dbReference type="EMBL" id="CAF3946550.1"/>
    </source>
</evidence>
<sequence>MIQTLTTGETRLLDRWFIDVQPAAHTEASSVKVPQPVFNNYLSFGADAQI</sequence>
<dbReference type="EMBL" id="CAJNOK010086462">
    <property type="protein sequence ID" value="CAF1688470.1"/>
    <property type="molecule type" value="Genomic_DNA"/>
</dbReference>
<dbReference type="AlphaFoldDB" id="A0A8S2GEW0"/>
<gene>
    <name evidence="1" type="ORF">OVA965_LOCUS46275</name>
    <name evidence="2" type="ORF">TMI583_LOCUS21970</name>
</gene>
<protein>
    <submittedName>
        <fullName evidence="1">Uncharacterized protein</fullName>
    </submittedName>
</protein>
<organism evidence="1 3">
    <name type="scientific">Didymodactylos carnosus</name>
    <dbReference type="NCBI Taxonomy" id="1234261"/>
    <lineage>
        <taxon>Eukaryota</taxon>
        <taxon>Metazoa</taxon>
        <taxon>Spiralia</taxon>
        <taxon>Gnathifera</taxon>
        <taxon>Rotifera</taxon>
        <taxon>Eurotatoria</taxon>
        <taxon>Bdelloidea</taxon>
        <taxon>Philodinida</taxon>
        <taxon>Philodinidae</taxon>
        <taxon>Didymodactylos</taxon>
    </lineage>
</organism>
<feature type="non-terminal residue" evidence="1">
    <location>
        <position position="50"/>
    </location>
</feature>
<dbReference type="Proteomes" id="UP000682733">
    <property type="component" value="Unassembled WGS sequence"/>
</dbReference>
<feature type="non-terminal residue" evidence="1">
    <location>
        <position position="1"/>
    </location>
</feature>
<dbReference type="EMBL" id="CAJOBA010028591">
    <property type="protein sequence ID" value="CAF3946550.1"/>
    <property type="molecule type" value="Genomic_DNA"/>
</dbReference>
<reference evidence="1" key="1">
    <citation type="submission" date="2021-02" db="EMBL/GenBank/DDBJ databases">
        <authorList>
            <person name="Nowell W R."/>
        </authorList>
    </citation>
    <scope>NUCLEOTIDE SEQUENCE</scope>
</reference>
<name>A0A8S2GEW0_9BILA</name>
<dbReference type="Proteomes" id="UP000677228">
    <property type="component" value="Unassembled WGS sequence"/>
</dbReference>
<comment type="caution">
    <text evidence="1">The sequence shown here is derived from an EMBL/GenBank/DDBJ whole genome shotgun (WGS) entry which is preliminary data.</text>
</comment>
<evidence type="ECO:0000313" key="3">
    <source>
        <dbReference type="Proteomes" id="UP000677228"/>
    </source>
</evidence>
<evidence type="ECO:0000313" key="1">
    <source>
        <dbReference type="EMBL" id="CAF1688470.1"/>
    </source>
</evidence>
<accession>A0A8S2GEW0</accession>